<dbReference type="EMBL" id="CAAALY010022137">
    <property type="protein sequence ID" value="VEL14728.1"/>
    <property type="molecule type" value="Genomic_DNA"/>
</dbReference>
<protein>
    <submittedName>
        <fullName evidence="2">Uncharacterized protein</fullName>
    </submittedName>
</protein>
<organism evidence="2 3">
    <name type="scientific">Protopolystoma xenopodis</name>
    <dbReference type="NCBI Taxonomy" id="117903"/>
    <lineage>
        <taxon>Eukaryota</taxon>
        <taxon>Metazoa</taxon>
        <taxon>Spiralia</taxon>
        <taxon>Lophotrochozoa</taxon>
        <taxon>Platyhelminthes</taxon>
        <taxon>Monogenea</taxon>
        <taxon>Polyopisthocotylea</taxon>
        <taxon>Polystomatidea</taxon>
        <taxon>Polystomatidae</taxon>
        <taxon>Protopolystoma</taxon>
    </lineage>
</organism>
<evidence type="ECO:0000313" key="3">
    <source>
        <dbReference type="Proteomes" id="UP000784294"/>
    </source>
</evidence>
<keyword evidence="3" id="KW-1185">Reference proteome</keyword>
<keyword evidence="1" id="KW-0472">Membrane</keyword>
<comment type="caution">
    <text evidence="2">The sequence shown here is derived from an EMBL/GenBank/DDBJ whole genome shotgun (WGS) entry which is preliminary data.</text>
</comment>
<sequence length="135" mass="14943">MSPLQPGSEQAQLRTHLTPTCKPDSQLSLRGNNPPSVCIGGRIFVASSAPFALGLFISYCCALQTRTRMHAHTDTQRNGTEILDAHVGYDGAIRRFDGVRLELYTLTIVSQSRGYRSWIGGKRKRVRTVVQGQIK</sequence>
<dbReference type="Proteomes" id="UP000784294">
    <property type="component" value="Unassembled WGS sequence"/>
</dbReference>
<feature type="transmembrane region" description="Helical" evidence="1">
    <location>
        <begin position="39"/>
        <end position="62"/>
    </location>
</feature>
<dbReference type="AlphaFoldDB" id="A0A3S5A4F6"/>
<evidence type="ECO:0000256" key="1">
    <source>
        <dbReference type="SAM" id="Phobius"/>
    </source>
</evidence>
<gene>
    <name evidence="2" type="ORF">PXEA_LOCUS8168</name>
</gene>
<accession>A0A3S5A4F6</accession>
<keyword evidence="1" id="KW-1133">Transmembrane helix</keyword>
<name>A0A3S5A4F6_9PLAT</name>
<reference evidence="2" key="1">
    <citation type="submission" date="2018-11" db="EMBL/GenBank/DDBJ databases">
        <authorList>
            <consortium name="Pathogen Informatics"/>
        </authorList>
    </citation>
    <scope>NUCLEOTIDE SEQUENCE</scope>
</reference>
<proteinExistence type="predicted"/>
<evidence type="ECO:0000313" key="2">
    <source>
        <dbReference type="EMBL" id="VEL14728.1"/>
    </source>
</evidence>
<keyword evidence="1" id="KW-0812">Transmembrane</keyword>